<organism evidence="1 2">
    <name type="scientific">Teratosphaeria nubilosa</name>
    <dbReference type="NCBI Taxonomy" id="161662"/>
    <lineage>
        <taxon>Eukaryota</taxon>
        <taxon>Fungi</taxon>
        <taxon>Dikarya</taxon>
        <taxon>Ascomycota</taxon>
        <taxon>Pezizomycotina</taxon>
        <taxon>Dothideomycetes</taxon>
        <taxon>Dothideomycetidae</taxon>
        <taxon>Mycosphaerellales</taxon>
        <taxon>Teratosphaeriaceae</taxon>
        <taxon>Teratosphaeria</taxon>
    </lineage>
</organism>
<proteinExistence type="predicted"/>
<reference evidence="1" key="1">
    <citation type="journal article" date="2020" name="Stud. Mycol.">
        <title>101 Dothideomycetes genomes: a test case for predicting lifestyles and emergence of pathogens.</title>
        <authorList>
            <person name="Haridas S."/>
            <person name="Albert R."/>
            <person name="Binder M."/>
            <person name="Bloem J."/>
            <person name="Labutti K."/>
            <person name="Salamov A."/>
            <person name="Andreopoulos B."/>
            <person name="Baker S."/>
            <person name="Barry K."/>
            <person name="Bills G."/>
            <person name="Bluhm B."/>
            <person name="Cannon C."/>
            <person name="Castanera R."/>
            <person name="Culley D."/>
            <person name="Daum C."/>
            <person name="Ezra D."/>
            <person name="Gonzalez J."/>
            <person name="Henrissat B."/>
            <person name="Kuo A."/>
            <person name="Liang C."/>
            <person name="Lipzen A."/>
            <person name="Lutzoni F."/>
            <person name="Magnuson J."/>
            <person name="Mondo S."/>
            <person name="Nolan M."/>
            <person name="Ohm R."/>
            <person name="Pangilinan J."/>
            <person name="Park H.-J."/>
            <person name="Ramirez L."/>
            <person name="Alfaro M."/>
            <person name="Sun H."/>
            <person name="Tritt A."/>
            <person name="Yoshinaga Y."/>
            <person name="Zwiers L.-H."/>
            <person name="Turgeon B."/>
            <person name="Goodwin S."/>
            <person name="Spatafora J."/>
            <person name="Crous P."/>
            <person name="Grigoriev I."/>
        </authorList>
    </citation>
    <scope>NUCLEOTIDE SEQUENCE</scope>
    <source>
        <strain evidence="1">CBS 116005</strain>
    </source>
</reference>
<dbReference type="AlphaFoldDB" id="A0A6G1LDH7"/>
<evidence type="ECO:0000313" key="2">
    <source>
        <dbReference type="Proteomes" id="UP000799436"/>
    </source>
</evidence>
<sequence>MVGRGVVAVMQCCGALSGLMVRPALVIVLDRCVHIKAETASATARSEASTGVRTLKPSRCSRTHVAGMCRRNVLGGRWAAAQNPGP</sequence>
<evidence type="ECO:0000313" key="1">
    <source>
        <dbReference type="EMBL" id="KAF2770214.1"/>
    </source>
</evidence>
<dbReference type="EMBL" id="ML995827">
    <property type="protein sequence ID" value="KAF2770214.1"/>
    <property type="molecule type" value="Genomic_DNA"/>
</dbReference>
<dbReference type="Proteomes" id="UP000799436">
    <property type="component" value="Unassembled WGS sequence"/>
</dbReference>
<gene>
    <name evidence="1" type="ORF">EJ03DRAFT_76799</name>
</gene>
<accession>A0A6G1LDH7</accession>
<protein>
    <submittedName>
        <fullName evidence="1">Uncharacterized protein</fullName>
    </submittedName>
</protein>
<keyword evidence="2" id="KW-1185">Reference proteome</keyword>
<name>A0A6G1LDH7_9PEZI</name>